<dbReference type="EMBL" id="QZWG01000003">
    <property type="protein sequence ID" value="RZC21333.1"/>
    <property type="molecule type" value="Genomic_DNA"/>
</dbReference>
<comment type="caution">
    <text evidence="3">The sequence shown here is derived from an EMBL/GenBank/DDBJ whole genome shotgun (WGS) entry which is preliminary data.</text>
</comment>
<dbReference type="Pfam" id="PF13259">
    <property type="entry name" value="clamp_Gag1-like"/>
    <property type="match status" value="2"/>
</dbReference>
<keyword evidence="4" id="KW-1185">Reference proteome</keyword>
<feature type="compositionally biased region" description="Polar residues" evidence="1">
    <location>
        <begin position="14"/>
        <end position="36"/>
    </location>
</feature>
<feature type="domain" description="Gag1-like clamp" evidence="2">
    <location>
        <begin position="77"/>
        <end position="115"/>
    </location>
</feature>
<dbReference type="AlphaFoldDB" id="A0A445LDI5"/>
<organism evidence="3 4">
    <name type="scientific">Glycine soja</name>
    <name type="common">Wild soybean</name>
    <dbReference type="NCBI Taxonomy" id="3848"/>
    <lineage>
        <taxon>Eukaryota</taxon>
        <taxon>Viridiplantae</taxon>
        <taxon>Streptophyta</taxon>
        <taxon>Embryophyta</taxon>
        <taxon>Tracheophyta</taxon>
        <taxon>Spermatophyta</taxon>
        <taxon>Magnoliopsida</taxon>
        <taxon>eudicotyledons</taxon>
        <taxon>Gunneridae</taxon>
        <taxon>Pentapetalae</taxon>
        <taxon>rosids</taxon>
        <taxon>fabids</taxon>
        <taxon>Fabales</taxon>
        <taxon>Fabaceae</taxon>
        <taxon>Papilionoideae</taxon>
        <taxon>50 kb inversion clade</taxon>
        <taxon>NPAAA clade</taxon>
        <taxon>indigoferoid/millettioid clade</taxon>
        <taxon>Phaseoleae</taxon>
        <taxon>Glycine</taxon>
        <taxon>Glycine subgen. Soja</taxon>
    </lineage>
</organism>
<dbReference type="PANTHER" id="PTHR33373:SF23">
    <property type="entry name" value="DUF4050 DOMAIN-CONTAINING PROTEIN"/>
    <property type="match status" value="1"/>
</dbReference>
<evidence type="ECO:0000313" key="4">
    <source>
        <dbReference type="Proteomes" id="UP000289340"/>
    </source>
</evidence>
<sequence>MLYCSKKKMELIGTSSDAVPHQNHSSRGSSNAGNKNLTEKEVYVNHAELAWHQMRTEWVGDQSKKLRRSPKGSTLSVTRTYEEVLASREPFKRPILLSEMVSFLVEIWLEDGLYD</sequence>
<evidence type="ECO:0000256" key="1">
    <source>
        <dbReference type="SAM" id="MobiDB-lite"/>
    </source>
</evidence>
<feature type="region of interest" description="Disordered" evidence="1">
    <location>
        <begin position="14"/>
        <end position="37"/>
    </location>
</feature>
<dbReference type="PANTHER" id="PTHR33373">
    <property type="entry name" value="OS07G0479600 PROTEIN"/>
    <property type="match status" value="1"/>
</dbReference>
<reference evidence="3 4" key="1">
    <citation type="submission" date="2018-09" db="EMBL/GenBank/DDBJ databases">
        <title>A high-quality reference genome of wild soybean provides a powerful tool to mine soybean genomes.</title>
        <authorList>
            <person name="Xie M."/>
            <person name="Chung C.Y.L."/>
            <person name="Li M.-W."/>
            <person name="Wong F.-L."/>
            <person name="Chan T.-F."/>
            <person name="Lam H.-M."/>
        </authorList>
    </citation>
    <scope>NUCLEOTIDE SEQUENCE [LARGE SCALE GENOMIC DNA]</scope>
    <source>
        <strain evidence="4">cv. W05</strain>
        <tissue evidence="3">Hypocotyl of etiolated seedlings</tissue>
    </source>
</reference>
<evidence type="ECO:0000259" key="2">
    <source>
        <dbReference type="Pfam" id="PF13259"/>
    </source>
</evidence>
<feature type="domain" description="Gag1-like clamp" evidence="2">
    <location>
        <begin position="8"/>
        <end position="71"/>
    </location>
</feature>
<dbReference type="InterPro" id="IPR025124">
    <property type="entry name" value="Gag1-like_clamp"/>
</dbReference>
<protein>
    <recommendedName>
        <fullName evidence="2">Gag1-like clamp domain-containing protein</fullName>
    </recommendedName>
</protein>
<name>A0A445LDI5_GLYSO</name>
<dbReference type="EMBL" id="QZWG01000003">
    <property type="protein sequence ID" value="RZC21334.1"/>
    <property type="molecule type" value="Genomic_DNA"/>
</dbReference>
<evidence type="ECO:0000313" key="3">
    <source>
        <dbReference type="EMBL" id="RZC21333.1"/>
    </source>
</evidence>
<dbReference type="Gramene" id="XM_028370082.1">
    <property type="protein sequence ID" value="XP_028225883.1"/>
    <property type="gene ID" value="LOC114407109"/>
</dbReference>
<dbReference type="Proteomes" id="UP000289340">
    <property type="component" value="Chromosome 3"/>
</dbReference>
<accession>A0A445LDI5</accession>
<gene>
    <name evidence="3" type="ORF">D0Y65_007547</name>
</gene>
<proteinExistence type="predicted"/>